<reference evidence="1 2" key="1">
    <citation type="submission" date="2018-10" db="EMBL/GenBank/DDBJ databases">
        <title>Phylogenomics of Brevibacillus.</title>
        <authorList>
            <person name="Dunlap C."/>
        </authorList>
    </citation>
    <scope>NUCLEOTIDE SEQUENCE [LARGE SCALE GENOMIC DNA]</scope>
    <source>
        <strain evidence="1 2">JCM 15716</strain>
    </source>
</reference>
<organism evidence="1 2">
    <name type="scientific">Brevibacillus fluminis</name>
    <dbReference type="NCBI Taxonomy" id="511487"/>
    <lineage>
        <taxon>Bacteria</taxon>
        <taxon>Bacillati</taxon>
        <taxon>Bacillota</taxon>
        <taxon>Bacilli</taxon>
        <taxon>Bacillales</taxon>
        <taxon>Paenibacillaceae</taxon>
        <taxon>Brevibacillus</taxon>
    </lineage>
</organism>
<dbReference type="EMBL" id="RHHQ01000017">
    <property type="protein sequence ID" value="RNB84493.1"/>
    <property type="molecule type" value="Genomic_DNA"/>
</dbReference>
<keyword evidence="2" id="KW-1185">Reference proteome</keyword>
<accession>A0A3M8D9C6</accession>
<evidence type="ECO:0008006" key="3">
    <source>
        <dbReference type="Google" id="ProtNLM"/>
    </source>
</evidence>
<name>A0A3M8D9C6_9BACL</name>
<evidence type="ECO:0000313" key="1">
    <source>
        <dbReference type="EMBL" id="RNB84493.1"/>
    </source>
</evidence>
<dbReference type="AlphaFoldDB" id="A0A3M8D9C6"/>
<evidence type="ECO:0000313" key="2">
    <source>
        <dbReference type="Proteomes" id="UP000271031"/>
    </source>
</evidence>
<protein>
    <recommendedName>
        <fullName evidence="3">IDEAL domain-containing protein</fullName>
    </recommendedName>
</protein>
<sequence>MLSIGDMLSFKYQDARGKSFEYVAYVERIVEEKSSYNVYVPSINKYFFVPFSIAQPLTDSSITTEDLYALAHLAVDTDDRLWFDEIMGRIAKTQ</sequence>
<comment type="caution">
    <text evidence="1">The sequence shown here is derived from an EMBL/GenBank/DDBJ whole genome shotgun (WGS) entry which is preliminary data.</text>
</comment>
<gene>
    <name evidence="1" type="ORF">EDM56_20475</name>
</gene>
<dbReference type="RefSeq" id="WP_122919776.1">
    <property type="nucleotide sequence ID" value="NZ_RHHQ01000017.1"/>
</dbReference>
<dbReference type="Proteomes" id="UP000271031">
    <property type="component" value="Unassembled WGS sequence"/>
</dbReference>
<proteinExistence type="predicted"/>